<dbReference type="PANTHER" id="PTHR10937">
    <property type="entry name" value="GLUCOSAMINE--FRUCTOSE-6-PHOSPHATE AMINOTRANSFERASE, ISOMERIZING"/>
    <property type="match status" value="1"/>
</dbReference>
<organism evidence="2 3">
    <name type="scientific">Candidatus Lokiarchaeum ossiferum</name>
    <dbReference type="NCBI Taxonomy" id="2951803"/>
    <lineage>
        <taxon>Archaea</taxon>
        <taxon>Promethearchaeati</taxon>
        <taxon>Promethearchaeota</taxon>
        <taxon>Promethearchaeia</taxon>
        <taxon>Promethearchaeales</taxon>
        <taxon>Promethearchaeaceae</taxon>
        <taxon>Candidatus Lokiarchaeum</taxon>
    </lineage>
</organism>
<dbReference type="InterPro" id="IPR001347">
    <property type="entry name" value="SIS_dom"/>
</dbReference>
<dbReference type="EMBL" id="CP104013">
    <property type="protein sequence ID" value="UYP46210.1"/>
    <property type="molecule type" value="Genomic_DNA"/>
</dbReference>
<dbReference type="InterPro" id="IPR046348">
    <property type="entry name" value="SIS_dom_sf"/>
</dbReference>
<name>A0ABY6HRS7_9ARCH</name>
<evidence type="ECO:0000259" key="1">
    <source>
        <dbReference type="PROSITE" id="PS51464"/>
    </source>
</evidence>
<dbReference type="SUPFAM" id="SSF53697">
    <property type="entry name" value="SIS domain"/>
    <property type="match status" value="1"/>
</dbReference>
<dbReference type="Gene3D" id="3.40.50.10490">
    <property type="entry name" value="Glucose-6-phosphate isomerase like protein, domain 1"/>
    <property type="match status" value="2"/>
</dbReference>
<dbReference type="GO" id="GO:0004360">
    <property type="term" value="F:glutamine-fructose-6-phosphate transaminase (isomerizing) activity"/>
    <property type="evidence" value="ECO:0007669"/>
    <property type="project" value="UniProtKB-EC"/>
</dbReference>
<dbReference type="PROSITE" id="PS51464">
    <property type="entry name" value="SIS"/>
    <property type="match status" value="1"/>
</dbReference>
<dbReference type="Proteomes" id="UP001208689">
    <property type="component" value="Chromosome"/>
</dbReference>
<evidence type="ECO:0000313" key="3">
    <source>
        <dbReference type="Proteomes" id="UP001208689"/>
    </source>
</evidence>
<gene>
    <name evidence="2" type="ORF">NEF87_002495</name>
</gene>
<keyword evidence="2" id="KW-0032">Aminotransferase</keyword>
<proteinExistence type="predicted"/>
<reference evidence="2" key="1">
    <citation type="submission" date="2022-09" db="EMBL/GenBank/DDBJ databases">
        <title>Actin cytoskeleton and complex cell architecture in an #Asgard archaeon.</title>
        <authorList>
            <person name="Ponce Toledo R.I."/>
            <person name="Schleper C."/>
            <person name="Rodrigues Oliveira T."/>
            <person name="Wollweber F."/>
            <person name="Xu J."/>
            <person name="Rittmann S."/>
            <person name="Klingl A."/>
            <person name="Pilhofer M."/>
        </authorList>
    </citation>
    <scope>NUCLEOTIDE SEQUENCE</scope>
    <source>
        <strain evidence="2">B-35</strain>
    </source>
</reference>
<dbReference type="EC" id="2.6.1.16" evidence="2"/>
<dbReference type="Pfam" id="PF01380">
    <property type="entry name" value="SIS"/>
    <property type="match status" value="1"/>
</dbReference>
<protein>
    <submittedName>
        <fullName evidence="2">Glutamine--fructose-6-phosphate aminotransferase [isomerizing]</fullName>
        <ecNumber evidence="2">2.6.1.16</ecNumber>
    </submittedName>
</protein>
<keyword evidence="3" id="KW-1185">Reference proteome</keyword>
<keyword evidence="2" id="KW-0808">Transferase</keyword>
<evidence type="ECO:0000313" key="2">
    <source>
        <dbReference type="EMBL" id="UYP46210.1"/>
    </source>
</evidence>
<feature type="domain" description="SIS" evidence="1">
    <location>
        <begin position="39"/>
        <end position="183"/>
    </location>
</feature>
<accession>A0ABY6HRS7</accession>
<dbReference type="PANTHER" id="PTHR10937:SF14">
    <property type="entry name" value="FRUCTOSELYSINE 6-PHOSPHATE DEGLYCASE"/>
    <property type="match status" value="1"/>
</dbReference>
<sequence>MTKLKFDTILDDFQSIPKAMLKCLRYYLSFEGKQKINQIKQYVQSKNIEQIIFVGHSYNFFASYIPFYYINRRKKTCEIYEGDEFLKYFTPRRLKQKCVFCFVSHSGNSPQIKLAIQHLQDKNLDPQKIWGVSNNLESFVAQNSHFILPTVVGDEEVIGTKSYVNAMLVLYFIGRAFMNRDVISSKIEEEIRQLIFEIKFYGQDWEFHVKSLTEFLGTDYNFLYFISKGASLSTAYRGAFSVKSYARIYGEGTNIGLFLHGPYQIVQSNPEDFRCVLIIGDESNLEDTLRLIEMVSKKLGSGKVMLINNSRELSSLGRSNENVWVFEHTTKNPSLAPIFETIVLQYLLLDQALRREVIEK</sequence>